<keyword evidence="3" id="KW-0805">Transcription regulation</keyword>
<dbReference type="Pfam" id="PF00196">
    <property type="entry name" value="GerE"/>
    <property type="match status" value="1"/>
</dbReference>
<keyword evidence="10" id="KW-1185">Reference proteome</keyword>
<dbReference type="PRINTS" id="PR00038">
    <property type="entry name" value="HTHLUXR"/>
</dbReference>
<dbReference type="InterPro" id="IPR000792">
    <property type="entry name" value="Tscrpt_reg_LuxR_C"/>
</dbReference>
<dbReference type="FunFam" id="3.40.50.2300:FF:000018">
    <property type="entry name" value="DNA-binding transcriptional regulator NtrC"/>
    <property type="match status" value="1"/>
</dbReference>
<dbReference type="GO" id="GO:0000160">
    <property type="term" value="P:phosphorelay signal transduction system"/>
    <property type="evidence" value="ECO:0007669"/>
    <property type="project" value="UniProtKB-KW"/>
</dbReference>
<evidence type="ECO:0000313" key="9">
    <source>
        <dbReference type="EMBL" id="CDN48845.1"/>
    </source>
</evidence>
<dbReference type="GO" id="GO:0006355">
    <property type="term" value="P:regulation of DNA-templated transcription"/>
    <property type="evidence" value="ECO:0007669"/>
    <property type="project" value="InterPro"/>
</dbReference>
<dbReference type="PROSITE" id="PS50110">
    <property type="entry name" value="RESPONSE_REGULATORY"/>
    <property type="match status" value="1"/>
</dbReference>
<dbReference type="CDD" id="cd17537">
    <property type="entry name" value="REC_FixJ"/>
    <property type="match status" value="1"/>
</dbReference>
<sequence length="212" mass="23273">MKQIPAGPVVHILDDDESMREALTDLLQSMQISSRAFATTQAFLESYRRDQPGCILLDVRLPGVSGLDFQGHLERLGNHMPIIFMTGFGDIPMSVRAMKAGAVDFLTKPFRDQDILDAVTVALDKDAQRRRESAASDAVAALAATLTPREREVMAAVVQGLMNKQIAFNLGISEITVKLHRGNVMRKMDARSVADLVRKTELLDEAGTQPTP</sequence>
<keyword evidence="2" id="KW-0902">Two-component regulatory system</keyword>
<evidence type="ECO:0000256" key="1">
    <source>
        <dbReference type="ARBA" id="ARBA00022553"/>
    </source>
</evidence>
<evidence type="ECO:0000256" key="4">
    <source>
        <dbReference type="ARBA" id="ARBA00023125"/>
    </source>
</evidence>
<dbReference type="GO" id="GO:0003677">
    <property type="term" value="F:DNA binding"/>
    <property type="evidence" value="ECO:0007669"/>
    <property type="project" value="UniProtKB-KW"/>
</dbReference>
<dbReference type="Pfam" id="PF00072">
    <property type="entry name" value="Response_reg"/>
    <property type="match status" value="1"/>
</dbReference>
<evidence type="ECO:0000256" key="5">
    <source>
        <dbReference type="ARBA" id="ARBA00023163"/>
    </source>
</evidence>
<dbReference type="CDD" id="cd06170">
    <property type="entry name" value="LuxR_C_like"/>
    <property type="match status" value="1"/>
</dbReference>
<dbReference type="PROSITE" id="PS00622">
    <property type="entry name" value="HTH_LUXR_1"/>
    <property type="match status" value="1"/>
</dbReference>
<keyword evidence="1 6" id="KW-0597">Phosphoprotein</keyword>
<name>A0A068SUV6_NEOGA</name>
<keyword evidence="5" id="KW-0804">Transcription</keyword>
<dbReference type="InterPro" id="IPR011006">
    <property type="entry name" value="CheY-like_superfamily"/>
</dbReference>
<dbReference type="AlphaFoldDB" id="A0A068SUV6"/>
<keyword evidence="4" id="KW-0238">DNA-binding</keyword>
<dbReference type="Gene3D" id="1.10.10.10">
    <property type="entry name" value="Winged helix-like DNA-binding domain superfamily/Winged helix DNA-binding domain"/>
    <property type="match status" value="1"/>
</dbReference>
<gene>
    <name evidence="9" type="ORF">RG540_CH26790</name>
</gene>
<dbReference type="KEGG" id="ngg:RG540_CH26790"/>
<dbReference type="EMBL" id="HG938353">
    <property type="protein sequence ID" value="CDN48845.1"/>
    <property type="molecule type" value="Genomic_DNA"/>
</dbReference>
<organism evidence="9 10">
    <name type="scientific">Neorhizobium galegae bv. orientalis str. HAMBI 540</name>
    <dbReference type="NCBI Taxonomy" id="1028800"/>
    <lineage>
        <taxon>Bacteria</taxon>
        <taxon>Pseudomonadati</taxon>
        <taxon>Pseudomonadota</taxon>
        <taxon>Alphaproteobacteria</taxon>
        <taxon>Hyphomicrobiales</taxon>
        <taxon>Rhizobiaceae</taxon>
        <taxon>Rhizobium/Agrobacterium group</taxon>
        <taxon>Neorhizobium</taxon>
    </lineage>
</organism>
<dbReference type="Gene3D" id="3.40.50.2300">
    <property type="match status" value="1"/>
</dbReference>
<dbReference type="Proteomes" id="UP000028181">
    <property type="component" value="Chromosome I"/>
</dbReference>
<dbReference type="eggNOG" id="COG4566">
    <property type="taxonomic scope" value="Bacteria"/>
</dbReference>
<evidence type="ECO:0000256" key="2">
    <source>
        <dbReference type="ARBA" id="ARBA00023012"/>
    </source>
</evidence>
<dbReference type="PROSITE" id="PS50043">
    <property type="entry name" value="HTH_LUXR_2"/>
    <property type="match status" value="1"/>
</dbReference>
<accession>A0A068SUV6</accession>
<reference evidence="10" key="1">
    <citation type="journal article" date="2014" name="BMC Genomics">
        <title>Genome sequencing of two Neorhizobium galegae strains reveals a noeT gene responsible for the unusual acetylation of the nodulation factors.</title>
        <authorList>
            <person name="Osterman J."/>
            <person name="Marsh J."/>
            <person name="Laine P.K."/>
            <person name="Zeng Z."/>
            <person name="Alatalo E."/>
            <person name="Sullivan J.T."/>
            <person name="Young J.P."/>
            <person name="Thomas-Oates J."/>
            <person name="Paulin L."/>
            <person name="Lindstrom K."/>
        </authorList>
    </citation>
    <scope>NUCLEOTIDE SEQUENCE [LARGE SCALE GENOMIC DNA]</scope>
    <source>
        <strain evidence="10">HAMBI 540</strain>
    </source>
</reference>
<feature type="domain" description="Response regulatory" evidence="8">
    <location>
        <begin position="9"/>
        <end position="123"/>
    </location>
</feature>
<evidence type="ECO:0000259" key="8">
    <source>
        <dbReference type="PROSITE" id="PS50110"/>
    </source>
</evidence>
<feature type="domain" description="HTH luxR-type" evidence="7">
    <location>
        <begin position="139"/>
        <end position="204"/>
    </location>
</feature>
<evidence type="ECO:0000256" key="3">
    <source>
        <dbReference type="ARBA" id="ARBA00023015"/>
    </source>
</evidence>
<dbReference type="HOGENOM" id="CLU_000445_90_4_5"/>
<dbReference type="InterPro" id="IPR036388">
    <property type="entry name" value="WH-like_DNA-bd_sf"/>
</dbReference>
<dbReference type="InterPro" id="IPR001789">
    <property type="entry name" value="Sig_transdc_resp-reg_receiver"/>
</dbReference>
<evidence type="ECO:0000259" key="7">
    <source>
        <dbReference type="PROSITE" id="PS50043"/>
    </source>
</evidence>
<evidence type="ECO:0000256" key="6">
    <source>
        <dbReference type="PROSITE-ProRule" id="PRU00169"/>
    </source>
</evidence>
<dbReference type="GeneID" id="24255459"/>
<dbReference type="PANTHER" id="PTHR44688:SF16">
    <property type="entry name" value="DNA-BINDING TRANSCRIPTIONAL ACTIVATOR DEVR_DOSR"/>
    <property type="match status" value="1"/>
</dbReference>
<evidence type="ECO:0000313" key="10">
    <source>
        <dbReference type="Proteomes" id="UP000028181"/>
    </source>
</evidence>
<protein>
    <submittedName>
        <fullName evidence="9">Two component response regulator</fullName>
    </submittedName>
</protein>
<dbReference type="PATRIC" id="fig|1028800.3.peg.2706"/>
<dbReference type="SUPFAM" id="SSF52172">
    <property type="entry name" value="CheY-like"/>
    <property type="match status" value="1"/>
</dbReference>
<dbReference type="RefSeq" id="WP_007753590.1">
    <property type="nucleotide sequence ID" value="NZ_HG938353.1"/>
</dbReference>
<dbReference type="PANTHER" id="PTHR44688">
    <property type="entry name" value="DNA-BINDING TRANSCRIPTIONAL ACTIVATOR DEVR_DOSR"/>
    <property type="match status" value="1"/>
</dbReference>
<dbReference type="SMART" id="SM00448">
    <property type="entry name" value="REC"/>
    <property type="match status" value="1"/>
</dbReference>
<feature type="modified residue" description="4-aspartylphosphate" evidence="6">
    <location>
        <position position="58"/>
    </location>
</feature>
<dbReference type="SMART" id="SM00421">
    <property type="entry name" value="HTH_LUXR"/>
    <property type="match status" value="1"/>
</dbReference>
<proteinExistence type="predicted"/>